<dbReference type="Gene3D" id="3.30.1490.100">
    <property type="entry name" value="DNA polymerase, Y-family, little finger domain"/>
    <property type="match status" value="1"/>
</dbReference>
<dbReference type="InterPro" id="IPR024728">
    <property type="entry name" value="PolY_HhH_motif"/>
</dbReference>
<comment type="subunit">
    <text evidence="4">Monomer.</text>
</comment>
<dbReference type="InterPro" id="IPR043502">
    <property type="entry name" value="DNA/RNA_pol_sf"/>
</dbReference>
<dbReference type="NCBIfam" id="NF002677">
    <property type="entry name" value="PRK02406.1"/>
    <property type="match status" value="1"/>
</dbReference>
<dbReference type="Pfam" id="PF11799">
    <property type="entry name" value="IMS_C"/>
    <property type="match status" value="1"/>
</dbReference>
<evidence type="ECO:0000313" key="7">
    <source>
        <dbReference type="EMBL" id="BDG03676.1"/>
    </source>
</evidence>
<feature type="region of interest" description="Disordered" evidence="5">
    <location>
        <begin position="388"/>
        <end position="413"/>
    </location>
</feature>
<dbReference type="InterPro" id="IPR022880">
    <property type="entry name" value="DNApol_IV"/>
</dbReference>
<proteinExistence type="inferred from homology"/>
<comment type="cofactor">
    <cofactor evidence="4">
        <name>Mg(2+)</name>
        <dbReference type="ChEBI" id="CHEBI:18420"/>
    </cofactor>
    <text evidence="4">Binds 2 magnesium ions per subunit.</text>
</comment>
<dbReference type="PANTHER" id="PTHR11076">
    <property type="entry name" value="DNA REPAIR POLYMERASE UMUC / TRANSFERASE FAMILY MEMBER"/>
    <property type="match status" value="1"/>
</dbReference>
<feature type="domain" description="UmuC" evidence="6">
    <location>
        <begin position="9"/>
        <end position="189"/>
    </location>
</feature>
<keyword evidence="4" id="KW-0808">Transferase</keyword>
<protein>
    <recommendedName>
        <fullName evidence="4">DNA polymerase IV</fullName>
        <shortName evidence="4">Pol IV</shortName>
        <ecNumber evidence="4">2.7.7.7</ecNumber>
    </recommendedName>
</protein>
<dbReference type="EC" id="2.7.7.7" evidence="4"/>
<keyword evidence="4" id="KW-0234">DNA repair</keyword>
<keyword evidence="4" id="KW-0235">DNA replication</keyword>
<comment type="subcellular location">
    <subcellularLocation>
        <location evidence="4">Cytoplasm</location>
    </subcellularLocation>
</comment>
<dbReference type="Pfam" id="PF11798">
    <property type="entry name" value="IMS_HHH"/>
    <property type="match status" value="1"/>
</dbReference>
<dbReference type="Pfam" id="PF00817">
    <property type="entry name" value="IMS"/>
    <property type="match status" value="1"/>
</dbReference>
<dbReference type="Gene3D" id="1.10.150.20">
    <property type="entry name" value="5' to 3' exonuclease, C-terminal subdomain"/>
    <property type="match status" value="1"/>
</dbReference>
<evidence type="ECO:0000256" key="3">
    <source>
        <dbReference type="ARBA" id="ARBA00022932"/>
    </source>
</evidence>
<feature type="compositionally biased region" description="Basic and acidic residues" evidence="5">
    <location>
        <begin position="403"/>
        <end position="413"/>
    </location>
</feature>
<dbReference type="CDD" id="cd03586">
    <property type="entry name" value="PolY_Pol_IV_kappa"/>
    <property type="match status" value="1"/>
</dbReference>
<gene>
    <name evidence="7" type="primary">dinP</name>
    <name evidence="4" type="synonym">dinB</name>
    <name evidence="7" type="ORF">AMOR_26720</name>
</gene>
<dbReference type="SUPFAM" id="SSF100879">
    <property type="entry name" value="Lesion bypass DNA polymerase (Y-family), little finger domain"/>
    <property type="match status" value="1"/>
</dbReference>
<dbReference type="NCBIfam" id="NF003015">
    <property type="entry name" value="PRK03858.1"/>
    <property type="match status" value="1"/>
</dbReference>
<keyword evidence="4" id="KW-0227">DNA damage</keyword>
<dbReference type="PROSITE" id="PS50173">
    <property type="entry name" value="UMUC"/>
    <property type="match status" value="1"/>
</dbReference>
<dbReference type="HAMAP" id="MF_01113">
    <property type="entry name" value="DNApol_IV"/>
    <property type="match status" value="1"/>
</dbReference>
<evidence type="ECO:0000256" key="4">
    <source>
        <dbReference type="HAMAP-Rule" id="MF_01113"/>
    </source>
</evidence>
<dbReference type="PANTHER" id="PTHR11076:SF33">
    <property type="entry name" value="DNA POLYMERASE KAPPA"/>
    <property type="match status" value="1"/>
</dbReference>
<dbReference type="RefSeq" id="WP_248361884.1">
    <property type="nucleotide sequence ID" value="NZ_AP025591.1"/>
</dbReference>
<dbReference type="Gene3D" id="3.30.70.270">
    <property type="match status" value="1"/>
</dbReference>
<keyword evidence="3 4" id="KW-0239">DNA-directed DNA polymerase</keyword>
<evidence type="ECO:0000256" key="5">
    <source>
        <dbReference type="SAM" id="MobiDB-lite"/>
    </source>
</evidence>
<feature type="binding site" evidence="4">
    <location>
        <position position="107"/>
    </location>
    <ligand>
        <name>Mg(2+)</name>
        <dbReference type="ChEBI" id="CHEBI:18420"/>
    </ligand>
</feature>
<dbReference type="Proteomes" id="UP001162891">
    <property type="component" value="Chromosome"/>
</dbReference>
<evidence type="ECO:0000256" key="1">
    <source>
        <dbReference type="ARBA" id="ARBA00010945"/>
    </source>
</evidence>
<keyword evidence="4" id="KW-0963">Cytoplasm</keyword>
<evidence type="ECO:0000256" key="2">
    <source>
        <dbReference type="ARBA" id="ARBA00022457"/>
    </source>
</evidence>
<keyword evidence="8" id="KW-1185">Reference proteome</keyword>
<dbReference type="SUPFAM" id="SSF56672">
    <property type="entry name" value="DNA/RNA polymerases"/>
    <property type="match status" value="1"/>
</dbReference>
<comment type="function">
    <text evidence="4">Poorly processive, error-prone DNA polymerase involved in untargeted mutagenesis. Copies undamaged DNA at stalled replication forks, which arise in vivo from mismatched or misaligned primer ends. These misaligned primers can be extended by PolIV. Exhibits no 3'-5' exonuclease (proofreading) activity. May be involved in translesional synthesis, in conjunction with the beta clamp from PolIII.</text>
</comment>
<keyword evidence="4" id="KW-0460">Magnesium</keyword>
<name>A0ABM7WVY9_9BACT</name>
<dbReference type="InterPro" id="IPR001126">
    <property type="entry name" value="UmuC"/>
</dbReference>
<accession>A0ABM7WVY9</accession>
<keyword evidence="4" id="KW-0238">DNA-binding</keyword>
<reference evidence="8" key="1">
    <citation type="journal article" date="2022" name="Int. J. Syst. Evol. Microbiol.">
        <title>Anaeromyxobacter oryzae sp. nov., Anaeromyxobacter diazotrophicus sp. nov. and Anaeromyxobacter paludicola sp. nov., isolated from paddy soils.</title>
        <authorList>
            <person name="Itoh H."/>
            <person name="Xu Z."/>
            <person name="Mise K."/>
            <person name="Masuda Y."/>
            <person name="Ushijima N."/>
            <person name="Hayakawa C."/>
            <person name="Shiratori Y."/>
            <person name="Senoo K."/>
        </authorList>
    </citation>
    <scope>NUCLEOTIDE SEQUENCE [LARGE SCALE GENOMIC DNA]</scope>
    <source>
        <strain evidence="8">Red232</strain>
    </source>
</reference>
<comment type="catalytic activity">
    <reaction evidence="4">
        <text>DNA(n) + a 2'-deoxyribonucleoside 5'-triphosphate = DNA(n+1) + diphosphate</text>
        <dbReference type="Rhea" id="RHEA:22508"/>
        <dbReference type="Rhea" id="RHEA-COMP:17339"/>
        <dbReference type="Rhea" id="RHEA-COMP:17340"/>
        <dbReference type="ChEBI" id="CHEBI:33019"/>
        <dbReference type="ChEBI" id="CHEBI:61560"/>
        <dbReference type="ChEBI" id="CHEBI:173112"/>
        <dbReference type="EC" id="2.7.7.7"/>
    </reaction>
</comment>
<feature type="active site" evidence="4">
    <location>
        <position position="108"/>
    </location>
</feature>
<evidence type="ECO:0000313" key="8">
    <source>
        <dbReference type="Proteomes" id="UP001162891"/>
    </source>
</evidence>
<dbReference type="InterPro" id="IPR050116">
    <property type="entry name" value="DNA_polymerase-Y"/>
</dbReference>
<dbReference type="NCBIfam" id="NF002882">
    <property type="entry name" value="PRK03348.1"/>
    <property type="match status" value="1"/>
</dbReference>
<dbReference type="InterPro" id="IPR017961">
    <property type="entry name" value="DNA_pol_Y-fam_little_finger"/>
</dbReference>
<dbReference type="Gene3D" id="3.40.1170.60">
    <property type="match status" value="1"/>
</dbReference>
<keyword evidence="2 4" id="KW-0515">Mutator protein</keyword>
<evidence type="ECO:0000259" key="6">
    <source>
        <dbReference type="PROSITE" id="PS50173"/>
    </source>
</evidence>
<feature type="binding site" evidence="4">
    <location>
        <position position="13"/>
    </location>
    <ligand>
        <name>Mg(2+)</name>
        <dbReference type="ChEBI" id="CHEBI:18420"/>
    </ligand>
</feature>
<keyword evidence="4" id="KW-0479">Metal-binding</keyword>
<keyword evidence="4" id="KW-0548">Nucleotidyltransferase</keyword>
<dbReference type="InterPro" id="IPR036775">
    <property type="entry name" value="DNA_pol_Y-fam_lit_finger_sf"/>
</dbReference>
<sequence>MPAPGPRTIVHLDLDAFYASVEQLDDPRLRGCPVIVGGTGRRGVVCAASYEARRFGVRSAMPTARARRLCPDGVYLPPRFDRYGALSDQVFGIYRRYTPLVEPLSLDEAFLDVTASRALHGAGADIARAIKAAVRNECGLAVSAGIADVKMAAKIATDLGKPDGLVEVPAGGVAAFLAPLPVGRLWGVGHVTEAALRKIGVATIGDLARMPEAALAAAIGASHARGLRALAMGDDPREVVPDEAAKSVGAEDTFGEDLVGRVALERELLSQAARVGRRLRAASLEGHVVTLKVKYADFELVTRRVTLPQPTDDDRAIYEAARAQLERIDLARPVRLTGISVSDFAGGEERGQLGLFAADVVPRPPEETRRRKLNAALDALADRFGENTVTRADLAGPARTLRRGGDRAPDDDD</sequence>
<dbReference type="InterPro" id="IPR043128">
    <property type="entry name" value="Rev_trsase/Diguanyl_cyclase"/>
</dbReference>
<comment type="similarity">
    <text evidence="1 4">Belongs to the DNA polymerase type-Y family.</text>
</comment>
<organism evidence="7 8">
    <name type="scientific">Anaeromyxobacter oryzae</name>
    <dbReference type="NCBI Taxonomy" id="2918170"/>
    <lineage>
        <taxon>Bacteria</taxon>
        <taxon>Pseudomonadati</taxon>
        <taxon>Myxococcota</taxon>
        <taxon>Myxococcia</taxon>
        <taxon>Myxococcales</taxon>
        <taxon>Cystobacterineae</taxon>
        <taxon>Anaeromyxobacteraceae</taxon>
        <taxon>Anaeromyxobacter</taxon>
    </lineage>
</organism>
<dbReference type="EMBL" id="AP025591">
    <property type="protein sequence ID" value="BDG03676.1"/>
    <property type="molecule type" value="Genomic_DNA"/>
</dbReference>
<feature type="site" description="Substrate discrimination" evidence="4">
    <location>
        <position position="18"/>
    </location>
</feature>